<name>A0ABR2UFX6_9PEZI</name>
<dbReference type="Proteomes" id="UP001408356">
    <property type="component" value="Unassembled WGS sequence"/>
</dbReference>
<organism evidence="1 2">
    <name type="scientific">Seiridium unicorne</name>
    <dbReference type="NCBI Taxonomy" id="138068"/>
    <lineage>
        <taxon>Eukaryota</taxon>
        <taxon>Fungi</taxon>
        <taxon>Dikarya</taxon>
        <taxon>Ascomycota</taxon>
        <taxon>Pezizomycotina</taxon>
        <taxon>Sordariomycetes</taxon>
        <taxon>Xylariomycetidae</taxon>
        <taxon>Amphisphaeriales</taxon>
        <taxon>Sporocadaceae</taxon>
        <taxon>Seiridium</taxon>
    </lineage>
</organism>
<protein>
    <submittedName>
        <fullName evidence="1">Uncharacterized protein</fullName>
    </submittedName>
</protein>
<evidence type="ECO:0000313" key="1">
    <source>
        <dbReference type="EMBL" id="KAK9413508.1"/>
    </source>
</evidence>
<proteinExistence type="predicted"/>
<evidence type="ECO:0000313" key="2">
    <source>
        <dbReference type="Proteomes" id="UP001408356"/>
    </source>
</evidence>
<gene>
    <name evidence="1" type="ORF">SUNI508_11931</name>
</gene>
<sequence length="69" mass="7743">MPTVWFPNMVRFPVPVPDPRPSLSMSSLLSKPGGQKPLSRTYIYDTWPKYDPGEGKLPTLVQITTATRP</sequence>
<dbReference type="EMBL" id="JARVKF010000439">
    <property type="protein sequence ID" value="KAK9413508.1"/>
    <property type="molecule type" value="Genomic_DNA"/>
</dbReference>
<accession>A0ABR2UFX6</accession>
<comment type="caution">
    <text evidence="1">The sequence shown here is derived from an EMBL/GenBank/DDBJ whole genome shotgun (WGS) entry which is preliminary data.</text>
</comment>
<reference evidence="1 2" key="1">
    <citation type="journal article" date="2024" name="J. Plant Pathol.">
        <title>Sequence and assembly of the genome of Seiridium unicorne, isolate CBS 538.82, causal agent of cypress canker disease.</title>
        <authorList>
            <person name="Scali E."/>
            <person name="Rocca G.D."/>
            <person name="Danti R."/>
            <person name="Garbelotto M."/>
            <person name="Barberini S."/>
            <person name="Baroncelli R."/>
            <person name="Emiliani G."/>
        </authorList>
    </citation>
    <scope>NUCLEOTIDE SEQUENCE [LARGE SCALE GENOMIC DNA]</scope>
    <source>
        <strain evidence="1 2">BM-138-508</strain>
    </source>
</reference>
<keyword evidence="2" id="KW-1185">Reference proteome</keyword>